<feature type="region of interest" description="Disordered" evidence="1">
    <location>
        <begin position="396"/>
        <end position="450"/>
    </location>
</feature>
<evidence type="ECO:0000313" key="3">
    <source>
        <dbReference type="EMBL" id="ORX40030.1"/>
    </source>
</evidence>
<dbReference type="InParanoid" id="A0A1Y1UPP6"/>
<keyword evidence="4" id="KW-1185">Reference proteome</keyword>
<dbReference type="Pfam" id="PF13915">
    <property type="entry name" value="DUF4210"/>
    <property type="match status" value="1"/>
</dbReference>
<dbReference type="GeneID" id="33555861"/>
<comment type="caution">
    <text evidence="3">The sequence shown here is derived from an EMBL/GenBank/DDBJ whole genome shotgun (WGS) entry which is preliminary data.</text>
</comment>
<organism evidence="3 4">
    <name type="scientific">Kockovaella imperatae</name>
    <dbReference type="NCBI Taxonomy" id="4999"/>
    <lineage>
        <taxon>Eukaryota</taxon>
        <taxon>Fungi</taxon>
        <taxon>Dikarya</taxon>
        <taxon>Basidiomycota</taxon>
        <taxon>Agaricomycotina</taxon>
        <taxon>Tremellomycetes</taxon>
        <taxon>Tremellales</taxon>
        <taxon>Cuniculitremaceae</taxon>
        <taxon>Kockovaella</taxon>
    </lineage>
</organism>
<proteinExistence type="predicted"/>
<name>A0A1Y1UPP6_9TREE</name>
<accession>A0A1Y1UPP6</accession>
<protein>
    <recommendedName>
        <fullName evidence="2">Atos-like conserved domain-containing protein</fullName>
    </recommendedName>
</protein>
<dbReference type="SMART" id="SM01177">
    <property type="entry name" value="DUF4210"/>
    <property type="match status" value="1"/>
</dbReference>
<gene>
    <name evidence="3" type="ORF">BD324DRAFT_607160</name>
</gene>
<feature type="compositionally biased region" description="Pro residues" evidence="1">
    <location>
        <begin position="78"/>
        <end position="88"/>
    </location>
</feature>
<evidence type="ECO:0000256" key="1">
    <source>
        <dbReference type="SAM" id="MobiDB-lite"/>
    </source>
</evidence>
<feature type="compositionally biased region" description="Low complexity" evidence="1">
    <location>
        <begin position="10"/>
        <end position="27"/>
    </location>
</feature>
<feature type="domain" description="Atos-like conserved" evidence="2">
    <location>
        <begin position="105"/>
        <end position="184"/>
    </location>
</feature>
<dbReference type="EMBL" id="NBSH01000002">
    <property type="protein sequence ID" value="ORX40030.1"/>
    <property type="molecule type" value="Genomic_DNA"/>
</dbReference>
<evidence type="ECO:0000259" key="2">
    <source>
        <dbReference type="SMART" id="SM01177"/>
    </source>
</evidence>
<dbReference type="InterPro" id="IPR025261">
    <property type="entry name" value="Atos-like_cons_dom"/>
</dbReference>
<dbReference type="RefSeq" id="XP_021873815.1">
    <property type="nucleotide sequence ID" value="XM_022014053.1"/>
</dbReference>
<feature type="compositionally biased region" description="Pro residues" evidence="1">
    <location>
        <begin position="28"/>
        <end position="42"/>
    </location>
</feature>
<sequence length="524" mass="57312">MIGPSPSPSPSMAGSSYSTSPHRSSPLSNPPLYSPSRIPSPSPHRKTSHGQDRAKPRAIPSDRRRSGLSNMSIAPTTSPSPSPSPSPRSPSSMTCSPPLSRSHPLLGSYTLSLLHSRMSHAHAPHSVPSTSSSGFSLHLGAIGKGKDCPPELRYPKAESIPFQATYYDIEDSGKGKGAIQTPWVGTIDLEHHLFDRYSASHTLSSELPPPPIHPGFKIASFGQLQILIKTAKSAVRVFVLPYDLRRLPIGGRLLARERTFVDGRSSDTSQKGSLRFSIQVQFACLPDEQDPLEEGSSTTRHHRIGINHQTSTPEHPVKKAYFVSRSIKVVFTSSPPESHEVQTSERTDEVILPSETWPDSPDRGRGSFVPGSLGRSEEWTVLRQKWMAKKRVAEEMSALQEHPDSPPFTRTVLPERRLSPERALSPVRGFSPLPRKPSDMGSSSPNGSVVGLSMLSQISTSRPPSRSTTPTPAAPALQTLAAQALQTKPANVYAHRQRSRRGSPTREERELSEKLMSRLEVRDE</sequence>
<feature type="region of interest" description="Disordered" evidence="1">
    <location>
        <begin position="1"/>
        <end position="101"/>
    </location>
</feature>
<dbReference type="AlphaFoldDB" id="A0A1Y1UPP6"/>
<feature type="compositionally biased region" description="Basic and acidic residues" evidence="1">
    <location>
        <begin position="504"/>
        <end position="524"/>
    </location>
</feature>
<feature type="compositionally biased region" description="Basic and acidic residues" evidence="1">
    <location>
        <begin position="49"/>
        <end position="65"/>
    </location>
</feature>
<reference evidence="3 4" key="1">
    <citation type="submission" date="2017-03" db="EMBL/GenBank/DDBJ databases">
        <title>Widespread Adenine N6-methylation of Active Genes in Fungi.</title>
        <authorList>
            <consortium name="DOE Joint Genome Institute"/>
            <person name="Mondo S.J."/>
            <person name="Dannebaum R.O."/>
            <person name="Kuo R.C."/>
            <person name="Louie K.B."/>
            <person name="Bewick A.J."/>
            <person name="Labutti K."/>
            <person name="Haridas S."/>
            <person name="Kuo A."/>
            <person name="Salamov A."/>
            <person name="Ahrendt S.R."/>
            <person name="Lau R."/>
            <person name="Bowen B.P."/>
            <person name="Lipzen A."/>
            <person name="Sullivan W."/>
            <person name="Andreopoulos W.B."/>
            <person name="Clum A."/>
            <person name="Lindquist E."/>
            <person name="Daum C."/>
            <person name="Northen T.R."/>
            <person name="Ramamoorthy G."/>
            <person name="Schmitz R.J."/>
            <person name="Gryganskyi A."/>
            <person name="Culley D."/>
            <person name="Magnuson J."/>
            <person name="James T.Y."/>
            <person name="O'Malley M.A."/>
            <person name="Stajich J.E."/>
            <person name="Spatafora J.W."/>
            <person name="Visel A."/>
            <person name="Grigoriev I.V."/>
        </authorList>
    </citation>
    <scope>NUCLEOTIDE SEQUENCE [LARGE SCALE GENOMIC DNA]</scope>
    <source>
        <strain evidence="3 4">NRRL Y-17943</strain>
    </source>
</reference>
<feature type="region of interest" description="Disordered" evidence="1">
    <location>
        <begin position="485"/>
        <end position="524"/>
    </location>
</feature>
<evidence type="ECO:0000313" key="4">
    <source>
        <dbReference type="Proteomes" id="UP000193218"/>
    </source>
</evidence>
<feature type="compositionally biased region" description="Low complexity" evidence="1">
    <location>
        <begin position="89"/>
        <end position="98"/>
    </location>
</feature>
<dbReference type="OrthoDB" id="8625101at2759"/>
<dbReference type="Proteomes" id="UP000193218">
    <property type="component" value="Unassembled WGS sequence"/>
</dbReference>